<keyword evidence="2" id="KW-1185">Reference proteome</keyword>
<sequence length="253" mass="27473">MSTSDASQICTAALNHTITPSAAATSLTAPAASVLADPQAVEDALWEIWNALLASATRTAPDQQGPLVDLLDAVKQLRGTSGEAVEFEFWGAKTTWRELPSLGMVFREQYGLESDNGGSGFVNLNAFAARLTAAGVLDLSLYGIWTLRSVLEDQEPGQAAVEERSRGLESVAVWFVYSGRSMLELSREEKVFEGAVAVPGKSIADKQWKGYSKERWELWVVRFRKLHELAIAGEENGIVEKAAAEIDKISQAK</sequence>
<comment type="caution">
    <text evidence="1">The sequence shown here is derived from an EMBL/GenBank/DDBJ whole genome shotgun (WGS) entry which is preliminary data.</text>
</comment>
<name>A0ACB5S8E1_9PEZI</name>
<evidence type="ECO:0000313" key="1">
    <source>
        <dbReference type="EMBL" id="GME28931.1"/>
    </source>
</evidence>
<evidence type="ECO:0000313" key="2">
    <source>
        <dbReference type="Proteomes" id="UP001165186"/>
    </source>
</evidence>
<protein>
    <submittedName>
        <fullName evidence="1">Uncharacterized protein M421DRAFT_424089</fullName>
    </submittedName>
</protein>
<reference evidence="1" key="1">
    <citation type="submission" date="2024-09" db="EMBL/GenBank/DDBJ databases">
        <title>Draft Genome Sequences of Neofusicoccum parvum.</title>
        <authorList>
            <person name="Ashida A."/>
            <person name="Camagna M."/>
            <person name="Tanaka A."/>
            <person name="Takemoto D."/>
        </authorList>
    </citation>
    <scope>NUCLEOTIDE SEQUENCE</scope>
    <source>
        <strain evidence="1">PPO83</strain>
    </source>
</reference>
<dbReference type="EMBL" id="BSXG01000054">
    <property type="protein sequence ID" value="GME28931.1"/>
    <property type="molecule type" value="Genomic_DNA"/>
</dbReference>
<proteinExistence type="predicted"/>
<dbReference type="Proteomes" id="UP001165186">
    <property type="component" value="Unassembled WGS sequence"/>
</dbReference>
<organism evidence="1 2">
    <name type="scientific">Neofusicoccum parvum</name>
    <dbReference type="NCBI Taxonomy" id="310453"/>
    <lineage>
        <taxon>Eukaryota</taxon>
        <taxon>Fungi</taxon>
        <taxon>Dikarya</taxon>
        <taxon>Ascomycota</taxon>
        <taxon>Pezizomycotina</taxon>
        <taxon>Dothideomycetes</taxon>
        <taxon>Dothideomycetes incertae sedis</taxon>
        <taxon>Botryosphaeriales</taxon>
        <taxon>Botryosphaeriaceae</taxon>
        <taxon>Neofusicoccum</taxon>
    </lineage>
</organism>
<accession>A0ACB5S8E1</accession>
<gene>
    <name evidence="1" type="primary">g11775</name>
    <name evidence="1" type="ORF">NpPPO83_00011775</name>
</gene>